<feature type="region of interest" description="Disordered" evidence="5">
    <location>
        <begin position="1"/>
        <end position="63"/>
    </location>
</feature>
<dbReference type="InterPro" id="IPR041674">
    <property type="entry name" value="TetR_C_22"/>
</dbReference>
<protein>
    <submittedName>
        <fullName evidence="7">AcrR family transcriptional regulator</fullName>
    </submittedName>
</protein>
<keyword evidence="8" id="KW-1185">Reference proteome</keyword>
<accession>A0A7W7RMD8</accession>
<proteinExistence type="predicted"/>
<feature type="compositionally biased region" description="Low complexity" evidence="5">
    <location>
        <begin position="1"/>
        <end position="10"/>
    </location>
</feature>
<comment type="caution">
    <text evidence="7">The sequence shown here is derived from an EMBL/GenBank/DDBJ whole genome shotgun (WGS) entry which is preliminary data.</text>
</comment>
<dbReference type="SUPFAM" id="SSF50249">
    <property type="entry name" value="Nucleic acid-binding proteins"/>
    <property type="match status" value="1"/>
</dbReference>
<sequence>MTTSSASTTAFMRTDAAGAGNGTGEPAQTRAALDSRTKHPLGDDPDPSLLSSAPLRRRPAQQRSIQRVRKMLDACAELLDEIGYSELSTTRIADRAGVAIGSVYQFFPDKKAIAQALGLRYLDTFSARVTDRLRQGTFVHWTEAVDVIIDEYLDMHRNVSGFRVLHFGDIVDVRLLDANADNNRVIATRLRELLISIAGVDDSDELRHASMVAVEAADAVLKLAFRQDPDGDPRLIEETKLLIRGYLSRHFPAD</sequence>
<evidence type="ECO:0000256" key="4">
    <source>
        <dbReference type="PROSITE-ProRule" id="PRU00335"/>
    </source>
</evidence>
<dbReference type="PANTHER" id="PTHR30055:SF151">
    <property type="entry name" value="TRANSCRIPTIONAL REGULATORY PROTEIN"/>
    <property type="match status" value="1"/>
</dbReference>
<dbReference type="Pfam" id="PF00440">
    <property type="entry name" value="TetR_N"/>
    <property type="match status" value="1"/>
</dbReference>
<dbReference type="PRINTS" id="PR00455">
    <property type="entry name" value="HTHTETR"/>
</dbReference>
<keyword evidence="1" id="KW-0805">Transcription regulation</keyword>
<dbReference type="InterPro" id="IPR012340">
    <property type="entry name" value="NA-bd_OB-fold"/>
</dbReference>
<dbReference type="InterPro" id="IPR001647">
    <property type="entry name" value="HTH_TetR"/>
</dbReference>
<dbReference type="InterPro" id="IPR009057">
    <property type="entry name" value="Homeodomain-like_sf"/>
</dbReference>
<evidence type="ECO:0000313" key="8">
    <source>
        <dbReference type="Proteomes" id="UP000523007"/>
    </source>
</evidence>
<evidence type="ECO:0000256" key="5">
    <source>
        <dbReference type="SAM" id="MobiDB-lite"/>
    </source>
</evidence>
<dbReference type="Proteomes" id="UP000523007">
    <property type="component" value="Unassembled WGS sequence"/>
</dbReference>
<dbReference type="AlphaFoldDB" id="A0A7W7RMD8"/>
<dbReference type="PROSITE" id="PS50977">
    <property type="entry name" value="HTH_TETR_2"/>
    <property type="match status" value="1"/>
</dbReference>
<keyword evidence="2 4" id="KW-0238">DNA-binding</keyword>
<dbReference type="EMBL" id="JACHJT010000001">
    <property type="protein sequence ID" value="MBB4934670.1"/>
    <property type="molecule type" value="Genomic_DNA"/>
</dbReference>
<dbReference type="InterPro" id="IPR023772">
    <property type="entry name" value="DNA-bd_HTH_TetR-type_CS"/>
</dbReference>
<dbReference type="SUPFAM" id="SSF46689">
    <property type="entry name" value="Homeodomain-like"/>
    <property type="match status" value="1"/>
</dbReference>
<feature type="DNA-binding region" description="H-T-H motif" evidence="4">
    <location>
        <begin position="88"/>
        <end position="107"/>
    </location>
</feature>
<gene>
    <name evidence="7" type="ORF">F4561_005490</name>
</gene>
<organism evidence="7 8">
    <name type="scientific">Lipingzhangella halophila</name>
    <dbReference type="NCBI Taxonomy" id="1783352"/>
    <lineage>
        <taxon>Bacteria</taxon>
        <taxon>Bacillati</taxon>
        <taxon>Actinomycetota</taxon>
        <taxon>Actinomycetes</taxon>
        <taxon>Streptosporangiales</taxon>
        <taxon>Nocardiopsidaceae</taxon>
        <taxon>Lipingzhangella</taxon>
    </lineage>
</organism>
<dbReference type="InterPro" id="IPR050109">
    <property type="entry name" value="HTH-type_TetR-like_transc_reg"/>
</dbReference>
<evidence type="ECO:0000256" key="3">
    <source>
        <dbReference type="ARBA" id="ARBA00023163"/>
    </source>
</evidence>
<dbReference type="GO" id="GO:0003700">
    <property type="term" value="F:DNA-binding transcription factor activity"/>
    <property type="evidence" value="ECO:0007669"/>
    <property type="project" value="TreeGrafter"/>
</dbReference>
<evidence type="ECO:0000256" key="2">
    <source>
        <dbReference type="ARBA" id="ARBA00023125"/>
    </source>
</evidence>
<feature type="domain" description="HTH tetR-type" evidence="6">
    <location>
        <begin position="65"/>
        <end position="125"/>
    </location>
</feature>
<keyword evidence="3" id="KW-0804">Transcription</keyword>
<evidence type="ECO:0000259" key="6">
    <source>
        <dbReference type="PROSITE" id="PS50977"/>
    </source>
</evidence>
<dbReference type="PANTHER" id="PTHR30055">
    <property type="entry name" value="HTH-TYPE TRANSCRIPTIONAL REGULATOR RUTR"/>
    <property type="match status" value="1"/>
</dbReference>
<evidence type="ECO:0000313" key="7">
    <source>
        <dbReference type="EMBL" id="MBB4934670.1"/>
    </source>
</evidence>
<dbReference type="Gene3D" id="1.10.357.10">
    <property type="entry name" value="Tetracycline Repressor, domain 2"/>
    <property type="match status" value="1"/>
</dbReference>
<feature type="compositionally biased region" description="Basic and acidic residues" evidence="5">
    <location>
        <begin position="33"/>
        <end position="42"/>
    </location>
</feature>
<dbReference type="PROSITE" id="PS01081">
    <property type="entry name" value="HTH_TETR_1"/>
    <property type="match status" value="1"/>
</dbReference>
<name>A0A7W7RMD8_9ACTN</name>
<dbReference type="Pfam" id="PF17928">
    <property type="entry name" value="TetR_C_22"/>
    <property type="match status" value="1"/>
</dbReference>
<dbReference type="GO" id="GO:0000976">
    <property type="term" value="F:transcription cis-regulatory region binding"/>
    <property type="evidence" value="ECO:0007669"/>
    <property type="project" value="TreeGrafter"/>
</dbReference>
<reference evidence="7 8" key="1">
    <citation type="submission" date="2020-08" db="EMBL/GenBank/DDBJ databases">
        <title>Sequencing the genomes of 1000 actinobacteria strains.</title>
        <authorList>
            <person name="Klenk H.-P."/>
        </authorList>
    </citation>
    <scope>NUCLEOTIDE SEQUENCE [LARGE SCALE GENOMIC DNA]</scope>
    <source>
        <strain evidence="7 8">DSM 102030</strain>
    </source>
</reference>
<evidence type="ECO:0000256" key="1">
    <source>
        <dbReference type="ARBA" id="ARBA00023015"/>
    </source>
</evidence>